<dbReference type="SMART" id="SM00184">
    <property type="entry name" value="RING"/>
    <property type="match status" value="1"/>
</dbReference>
<dbReference type="Proteomes" id="UP000663131">
    <property type="component" value="Chromosome 5"/>
</dbReference>
<comment type="catalytic activity">
    <reaction evidence="1 18">
        <text>S-ubiquitinyl-[E2 ubiquitin-conjugating enzyme]-L-cysteine + [acceptor protein]-L-lysine = [E2 ubiquitin-conjugating enzyme]-L-cysteine + N(6)-ubiquitinyl-[acceptor protein]-L-lysine.</text>
        <dbReference type="EC" id="2.3.2.27"/>
    </reaction>
</comment>
<comment type="pathway">
    <text evidence="3 18">Protein modification; protein ubiquitination.</text>
</comment>
<evidence type="ECO:0000256" key="17">
    <source>
        <dbReference type="PROSITE-ProRule" id="PRU01256"/>
    </source>
</evidence>
<evidence type="ECO:0000256" key="19">
    <source>
        <dbReference type="SAM" id="MobiDB-lite"/>
    </source>
</evidence>
<dbReference type="SUPFAM" id="SSF57850">
    <property type="entry name" value="RING/U-box"/>
    <property type="match status" value="1"/>
</dbReference>
<gene>
    <name evidence="23" type="ORF">BRETT_004455</name>
</gene>
<dbReference type="PROSITE" id="PS50800">
    <property type="entry name" value="SAP"/>
    <property type="match status" value="1"/>
</dbReference>
<evidence type="ECO:0000259" key="22">
    <source>
        <dbReference type="PROSITE" id="PS51908"/>
    </source>
</evidence>
<dbReference type="FunFam" id="3.30.40.10:FF:000172">
    <property type="entry name" value="E3 ubiquitin-protein ligase RAD18"/>
    <property type="match status" value="1"/>
</dbReference>
<feature type="compositionally biased region" description="Polar residues" evidence="19">
    <location>
        <begin position="209"/>
        <end position="219"/>
    </location>
</feature>
<dbReference type="GO" id="GO:0006281">
    <property type="term" value="P:DNA repair"/>
    <property type="evidence" value="ECO:0007669"/>
    <property type="project" value="UniProtKB-KW"/>
</dbReference>
<evidence type="ECO:0000259" key="20">
    <source>
        <dbReference type="PROSITE" id="PS50089"/>
    </source>
</evidence>
<dbReference type="GeneID" id="64576378"/>
<evidence type="ECO:0000256" key="10">
    <source>
        <dbReference type="ARBA" id="ARBA00022771"/>
    </source>
</evidence>
<dbReference type="InterPro" id="IPR039577">
    <property type="entry name" value="Rad18"/>
</dbReference>
<dbReference type="GO" id="GO:0008270">
    <property type="term" value="F:zinc ion binding"/>
    <property type="evidence" value="ECO:0007669"/>
    <property type="project" value="UniProtKB-KW"/>
</dbReference>
<feature type="domain" description="RING-type" evidence="20">
    <location>
        <begin position="34"/>
        <end position="72"/>
    </location>
</feature>
<evidence type="ECO:0000256" key="1">
    <source>
        <dbReference type="ARBA" id="ARBA00000900"/>
    </source>
</evidence>
<dbReference type="GO" id="GO:0061630">
    <property type="term" value="F:ubiquitin protein ligase activity"/>
    <property type="evidence" value="ECO:0007669"/>
    <property type="project" value="UniProtKB-UniRule"/>
</dbReference>
<dbReference type="KEGG" id="bbrx:BRETT_004455"/>
<protein>
    <recommendedName>
        <fullName evidence="6 18">Postreplication repair E3 ubiquitin-protein ligase RAD18</fullName>
        <ecNumber evidence="5 18">2.3.2.27</ecNumber>
    </recommendedName>
    <alternativeName>
        <fullName evidence="18">RING-type E3 ubiquitin transferase RAD18</fullName>
    </alternativeName>
</protein>
<dbReference type="GO" id="GO:0006301">
    <property type="term" value="P:DNA damage tolerance"/>
    <property type="evidence" value="ECO:0007669"/>
    <property type="project" value="InterPro"/>
</dbReference>
<evidence type="ECO:0000256" key="8">
    <source>
        <dbReference type="ARBA" id="ARBA00022723"/>
    </source>
</evidence>
<dbReference type="RefSeq" id="XP_041135727.1">
    <property type="nucleotide sequence ID" value="XM_041282951.1"/>
</dbReference>
<dbReference type="GO" id="GO:0006513">
    <property type="term" value="P:protein monoubiquitination"/>
    <property type="evidence" value="ECO:0007669"/>
    <property type="project" value="InterPro"/>
</dbReference>
<name>A0A871R3A6_DEKBR</name>
<dbReference type="NCBIfam" id="TIGR00599">
    <property type="entry name" value="rad18"/>
    <property type="match status" value="1"/>
</dbReference>
<dbReference type="GO" id="GO:0003697">
    <property type="term" value="F:single-stranded DNA binding"/>
    <property type="evidence" value="ECO:0007669"/>
    <property type="project" value="UniProtKB-UniRule"/>
</dbReference>
<keyword evidence="9 17" id="KW-0227">DNA damage</keyword>
<dbReference type="AlphaFoldDB" id="A0A871R3A6"/>
<dbReference type="Pfam" id="PF13923">
    <property type="entry name" value="zf-C3HC4_2"/>
    <property type="match status" value="1"/>
</dbReference>
<comment type="similarity">
    <text evidence="4 18">Belongs to the RAD18 family.</text>
</comment>
<feature type="compositionally biased region" description="Basic and acidic residues" evidence="19">
    <location>
        <begin position="395"/>
        <end position="405"/>
    </location>
</feature>
<evidence type="ECO:0000256" key="14">
    <source>
        <dbReference type="ARBA" id="ARBA00023204"/>
    </source>
</evidence>
<dbReference type="InterPro" id="IPR013083">
    <property type="entry name" value="Znf_RING/FYVE/PHD"/>
</dbReference>
<dbReference type="GO" id="GO:0097505">
    <property type="term" value="C:Rad6-Rad18 complex"/>
    <property type="evidence" value="ECO:0007669"/>
    <property type="project" value="TreeGrafter"/>
</dbReference>
<dbReference type="GO" id="GO:0005634">
    <property type="term" value="C:nucleus"/>
    <property type="evidence" value="ECO:0007669"/>
    <property type="project" value="UniProtKB-SubCell"/>
</dbReference>
<keyword evidence="10 16" id="KW-0863">Zinc-finger</keyword>
<evidence type="ECO:0000256" key="4">
    <source>
        <dbReference type="ARBA" id="ARBA00009506"/>
    </source>
</evidence>
<dbReference type="InterPro" id="IPR004580">
    <property type="entry name" value="Rad18_fungi"/>
</dbReference>
<evidence type="ECO:0000313" key="24">
    <source>
        <dbReference type="Proteomes" id="UP000663131"/>
    </source>
</evidence>
<dbReference type="Gene3D" id="3.30.160.60">
    <property type="entry name" value="Classic Zinc Finger"/>
    <property type="match status" value="1"/>
</dbReference>
<dbReference type="UniPathway" id="UPA00143"/>
<reference evidence="23" key="1">
    <citation type="submission" date="2020-10" db="EMBL/GenBank/DDBJ databases">
        <authorList>
            <person name="Palmer J.M."/>
        </authorList>
    </citation>
    <scope>NUCLEOTIDE SEQUENCE</scope>
    <source>
        <strain evidence="23">UCD 2041</strain>
    </source>
</reference>
<feature type="region of interest" description="Disordered" evidence="19">
    <location>
        <begin position="197"/>
        <end position="222"/>
    </location>
</feature>
<evidence type="ECO:0000256" key="13">
    <source>
        <dbReference type="ARBA" id="ARBA00023125"/>
    </source>
</evidence>
<comment type="function">
    <text evidence="18">E3 RING-finger protein, member of the UBC2/RAD6 epistasis group. Associates to the E2 ubiquitin conjugating enzyme UBC2/RAD6 to form the UBC2-RAD18 ubiquitin ligase complex involved in postreplicative repair (PRR) of damaged DNA.</text>
</comment>
<reference evidence="23" key="2">
    <citation type="journal article" name="BMC Genomics">
        <title>New genome assemblies reveal patterns of domestication and adaptation across Brettanomyces (Dekkera) species.</title>
        <authorList>
            <person name="Roach M.J."/>
            <person name="Borneman A.R."/>
        </authorList>
    </citation>
    <scope>NUCLEOTIDE SEQUENCE</scope>
    <source>
        <strain evidence="23">UCD 2041</strain>
    </source>
</reference>
<dbReference type="OrthoDB" id="9049620at2759"/>
<evidence type="ECO:0000256" key="2">
    <source>
        <dbReference type="ARBA" id="ARBA00004123"/>
    </source>
</evidence>
<sequence length="405" mass="45161">MSLIKDSKISVEDPSDWSGTMMPSVSTLDSMLRCQICKGFLRAPVVTSCGHIFCSICIREALTTKGKCPLCQEEIFESGLRKVLLLDGVVDCNLKKAEVISDSQEESSERVLPSGKSSNVIDLTKDSSFNIAASNYGKSTVEQQTLDISHISKRSTQQVYTASTHETSPDADMLVQCPVCSKYMTIEKLQGSHIDKCLSGQSDKDHKPQSSPRKGSNKGTGLHLRSDFEISRLLHSKKRKHENGSFQLQPEIQKKKQRIPNLDVMIPTNRLREKLNLYGLSTGGPRQKLEARMKQYINLYNANLDALHPVDDRVLIGRLSRWESLVEISERQDDKARDNGKSNSTEAIQNAKQNAHSWKVKYRSSYKELIERAKASVTKLSKDGAADNNTLSAEKGGDEEAKREA</sequence>
<evidence type="ECO:0000313" key="23">
    <source>
        <dbReference type="EMBL" id="QOU19234.1"/>
    </source>
</evidence>
<keyword evidence="8 18" id="KW-0479">Metal-binding</keyword>
<dbReference type="EC" id="2.3.2.27" evidence="5 18"/>
<dbReference type="PROSITE" id="PS50089">
    <property type="entry name" value="ZF_RING_2"/>
    <property type="match status" value="1"/>
</dbReference>
<keyword evidence="14 17" id="KW-0234">DNA repair</keyword>
<keyword evidence="15 18" id="KW-0539">Nucleus</keyword>
<comment type="subcellular location">
    <subcellularLocation>
        <location evidence="2 18">Nucleus</location>
    </subcellularLocation>
</comment>
<dbReference type="InterPro" id="IPR001841">
    <property type="entry name" value="Znf_RING"/>
</dbReference>
<evidence type="ECO:0000259" key="21">
    <source>
        <dbReference type="PROSITE" id="PS50800"/>
    </source>
</evidence>
<evidence type="ECO:0000256" key="7">
    <source>
        <dbReference type="ARBA" id="ARBA00022679"/>
    </source>
</evidence>
<accession>A0A871R3A6</accession>
<evidence type="ECO:0000256" key="3">
    <source>
        <dbReference type="ARBA" id="ARBA00004906"/>
    </source>
</evidence>
<dbReference type="EMBL" id="CP063133">
    <property type="protein sequence ID" value="QOU19234.1"/>
    <property type="molecule type" value="Genomic_DNA"/>
</dbReference>
<evidence type="ECO:0000256" key="6">
    <source>
        <dbReference type="ARBA" id="ARBA00015551"/>
    </source>
</evidence>
<feature type="region of interest" description="Disordered" evidence="19">
    <location>
        <begin position="377"/>
        <end position="405"/>
    </location>
</feature>
<dbReference type="PROSITE" id="PS51908">
    <property type="entry name" value="ZF_UBZ4"/>
    <property type="match status" value="1"/>
</dbReference>
<dbReference type="PANTHER" id="PTHR14134">
    <property type="entry name" value="E3 UBIQUITIN-PROTEIN LIGASE RAD18"/>
    <property type="match status" value="1"/>
</dbReference>
<proteinExistence type="inferred from homology"/>
<evidence type="ECO:0000256" key="18">
    <source>
        <dbReference type="RuleBase" id="RU368093"/>
    </source>
</evidence>
<evidence type="ECO:0000256" key="11">
    <source>
        <dbReference type="ARBA" id="ARBA00022786"/>
    </source>
</evidence>
<comment type="subunit">
    <text evidence="18">Interacts with E2 UBC2, forming a complex with ubiquitin ligase activity.</text>
</comment>
<organism evidence="23 24">
    <name type="scientific">Dekkera bruxellensis</name>
    <name type="common">Brettanomyces custersii</name>
    <dbReference type="NCBI Taxonomy" id="5007"/>
    <lineage>
        <taxon>Eukaryota</taxon>
        <taxon>Fungi</taxon>
        <taxon>Dikarya</taxon>
        <taxon>Ascomycota</taxon>
        <taxon>Saccharomycotina</taxon>
        <taxon>Pichiomycetes</taxon>
        <taxon>Pichiales</taxon>
        <taxon>Pichiaceae</taxon>
        <taxon>Brettanomyces</taxon>
    </lineage>
</organism>
<keyword evidence="12 18" id="KW-0862">Zinc</keyword>
<dbReference type="InterPro" id="IPR017907">
    <property type="entry name" value="Znf_RING_CS"/>
</dbReference>
<dbReference type="PANTHER" id="PTHR14134:SF2">
    <property type="entry name" value="E3 UBIQUITIN-PROTEIN LIGASE RAD18"/>
    <property type="match status" value="1"/>
</dbReference>
<evidence type="ECO:0000256" key="15">
    <source>
        <dbReference type="ARBA" id="ARBA00023242"/>
    </source>
</evidence>
<dbReference type="InterPro" id="IPR006642">
    <property type="entry name" value="Rad18_UBZ4"/>
</dbReference>
<evidence type="ECO:0000256" key="16">
    <source>
        <dbReference type="PROSITE-ProRule" id="PRU00175"/>
    </source>
</evidence>
<keyword evidence="7 18" id="KW-0808">Transferase</keyword>
<evidence type="ECO:0000256" key="12">
    <source>
        <dbReference type="ARBA" id="ARBA00022833"/>
    </source>
</evidence>
<keyword evidence="13 18" id="KW-0238">DNA-binding</keyword>
<dbReference type="Gene3D" id="3.30.40.10">
    <property type="entry name" value="Zinc/RING finger domain, C3HC4 (zinc finger)"/>
    <property type="match status" value="1"/>
</dbReference>
<evidence type="ECO:0000256" key="5">
    <source>
        <dbReference type="ARBA" id="ARBA00012483"/>
    </source>
</evidence>
<feature type="domain" description="SAP" evidence="21">
    <location>
        <begin position="263"/>
        <end position="297"/>
    </location>
</feature>
<dbReference type="InterPro" id="IPR003034">
    <property type="entry name" value="SAP_dom"/>
</dbReference>
<feature type="domain" description="UBZ4-type" evidence="22">
    <location>
        <begin position="174"/>
        <end position="202"/>
    </location>
</feature>
<dbReference type="PROSITE" id="PS00518">
    <property type="entry name" value="ZF_RING_1"/>
    <property type="match status" value="1"/>
</dbReference>
<keyword evidence="11 18" id="KW-0833">Ubl conjugation pathway</keyword>
<dbReference type="SMART" id="SM00734">
    <property type="entry name" value="ZnF_Rad18"/>
    <property type="match status" value="1"/>
</dbReference>
<evidence type="ECO:0000256" key="9">
    <source>
        <dbReference type="ARBA" id="ARBA00022763"/>
    </source>
</evidence>